<evidence type="ECO:0000256" key="1">
    <source>
        <dbReference type="ARBA" id="ARBA00009451"/>
    </source>
</evidence>
<evidence type="ECO:0000256" key="5">
    <source>
        <dbReference type="SAM" id="MobiDB-lite"/>
    </source>
</evidence>
<dbReference type="InterPro" id="IPR047867">
    <property type="entry name" value="Ribosomal_uL22_bac/org-type"/>
</dbReference>
<dbReference type="Pfam" id="PF00237">
    <property type="entry name" value="Ribosomal_L22"/>
    <property type="match status" value="1"/>
</dbReference>
<keyword evidence="7" id="KW-1185">Reference proteome</keyword>
<evidence type="ECO:0000313" key="7">
    <source>
        <dbReference type="Proteomes" id="UP000837801"/>
    </source>
</evidence>
<evidence type="ECO:0000256" key="3">
    <source>
        <dbReference type="ARBA" id="ARBA00023274"/>
    </source>
</evidence>
<reference evidence="6" key="1">
    <citation type="submission" date="2022-03" db="EMBL/GenBank/DDBJ databases">
        <authorList>
            <person name="Legras J.-L."/>
            <person name="Devillers H."/>
            <person name="Grondin C."/>
        </authorList>
    </citation>
    <scope>NUCLEOTIDE SEQUENCE</scope>
    <source>
        <strain evidence="6">CLIB 1423</strain>
    </source>
</reference>
<comment type="similarity">
    <text evidence="1 4">Belongs to the universal ribosomal protein uL22 family.</text>
</comment>
<dbReference type="OrthoDB" id="416470at2759"/>
<dbReference type="GO" id="GO:0005762">
    <property type="term" value="C:mitochondrial large ribosomal subunit"/>
    <property type="evidence" value="ECO:0007669"/>
    <property type="project" value="TreeGrafter"/>
</dbReference>
<dbReference type="Proteomes" id="UP000837801">
    <property type="component" value="Unassembled WGS sequence"/>
</dbReference>
<proteinExistence type="inferred from homology"/>
<accession>A0A9P0VZP3</accession>
<evidence type="ECO:0000256" key="2">
    <source>
        <dbReference type="ARBA" id="ARBA00022980"/>
    </source>
</evidence>
<comment type="caution">
    <text evidence="6">The sequence shown here is derived from an EMBL/GenBank/DDBJ whole genome shotgun (WGS) entry which is preliminary data.</text>
</comment>
<dbReference type="EMBL" id="CAKXYY010000015">
    <property type="protein sequence ID" value="CAH2354182.1"/>
    <property type="molecule type" value="Genomic_DNA"/>
</dbReference>
<dbReference type="GO" id="GO:0006412">
    <property type="term" value="P:translation"/>
    <property type="evidence" value="ECO:0007669"/>
    <property type="project" value="InterPro"/>
</dbReference>
<keyword evidence="2 4" id="KW-0689">Ribosomal protein</keyword>
<evidence type="ECO:0000313" key="6">
    <source>
        <dbReference type="EMBL" id="CAH2354182.1"/>
    </source>
</evidence>
<dbReference type="InterPro" id="IPR036394">
    <property type="entry name" value="Ribosomal_uL22_sf"/>
</dbReference>
<dbReference type="GO" id="GO:0003735">
    <property type="term" value="F:structural constituent of ribosome"/>
    <property type="evidence" value="ECO:0007669"/>
    <property type="project" value="InterPro"/>
</dbReference>
<gene>
    <name evidence="6" type="ORF">CLIB1423_15S00430</name>
</gene>
<evidence type="ECO:0000256" key="4">
    <source>
        <dbReference type="RuleBase" id="RU004005"/>
    </source>
</evidence>
<dbReference type="PANTHER" id="PTHR13501">
    <property type="entry name" value="CHLOROPLAST 50S RIBOSOMAL PROTEIN L22-RELATED"/>
    <property type="match status" value="1"/>
</dbReference>
<feature type="compositionally biased region" description="Polar residues" evidence="5">
    <location>
        <begin position="47"/>
        <end position="71"/>
    </location>
</feature>
<dbReference type="Gene3D" id="3.90.470.10">
    <property type="entry name" value="Ribosomal protein L22/L17"/>
    <property type="match status" value="1"/>
</dbReference>
<dbReference type="AlphaFoldDB" id="A0A9P0VZP3"/>
<dbReference type="PANTHER" id="PTHR13501:SF8">
    <property type="entry name" value="LARGE RIBOSOMAL SUBUNIT PROTEIN UL22M"/>
    <property type="match status" value="1"/>
</dbReference>
<feature type="region of interest" description="Disordered" evidence="5">
    <location>
        <begin position="45"/>
        <end position="77"/>
    </location>
</feature>
<dbReference type="InterPro" id="IPR001063">
    <property type="entry name" value="Ribosomal_uL22"/>
</dbReference>
<keyword evidence="3 4" id="KW-0687">Ribonucleoprotein</keyword>
<name>A0A9P0VZP3_9ASCO</name>
<protein>
    <submittedName>
        <fullName evidence="6">54S ribosomal protein L22, mitochondrial</fullName>
    </submittedName>
</protein>
<dbReference type="SUPFAM" id="SSF54843">
    <property type="entry name" value="Ribosomal protein L22"/>
    <property type="match status" value="1"/>
</dbReference>
<sequence length="293" mass="33937">MMWKLPSRVISNSIKPTFLSNGVWKSFHSYSFPLLNDTSIFGDLTKAPQNSTPQVQENSSVSQENETSPASTLPKDDEELKKYHLEAAERDQIAIEKFVTPLKRKLFDLNVATNGFYKNNQVVKDPETNKVYKLSLSNREIEILEPSIYLQSLRIKSSVKKATVVNRFVRGYNVKTAITQLHFNQKKMATELEKLLKEGLELARSKGYDDNKLYIQEVWSGSDGDTMRRPDVKGRGRVGVLHHRHIHVKAILKTEQTLNRLKWEKEQKELNSKPKMILNNEPLNFRVKSFYKW</sequence>
<organism evidence="6 7">
    <name type="scientific">[Candida] railenensis</name>
    <dbReference type="NCBI Taxonomy" id="45579"/>
    <lineage>
        <taxon>Eukaryota</taxon>
        <taxon>Fungi</taxon>
        <taxon>Dikarya</taxon>
        <taxon>Ascomycota</taxon>
        <taxon>Saccharomycotina</taxon>
        <taxon>Pichiomycetes</taxon>
        <taxon>Debaryomycetaceae</taxon>
        <taxon>Kurtzmaniella</taxon>
    </lineage>
</organism>